<dbReference type="InterPro" id="IPR027796">
    <property type="entry name" value="OTT_1508_deam-like"/>
</dbReference>
<accession>R7SF94</accession>
<sequence>MSTDDSQPFSVAASSKSYKRQSRNHPSSFSECLVAACIFDIFMVPRTKLLPRDQREDLQSLIPLLPNSPFKDLPVKRVMAWLDAITPLLVKQPRKEVISVAYVPTPANNITLVIGQNGSPDGLDEAEKHLQAIWTTLKNARATRSPAGREGTPDEFDIPTDASSKLFHQCYIFSRERLKRQFDKANGNFMYEALTNARRNKDTPPQGKERIPLWDVQWGLVDLIIQLFEAYNRFLSEEGSIVNVMQLCSETNRWLNRGLQGRGEFLDGICTWSSFNASFSSSVIWSGDLVKTYVSDPSLIRQGASFERRLKKILTLDSCIFQLLVLTRSSSFGYILDKKDLVIKRVNTPDYGYLNYNLATNEELKAMMSSGRVPCSHASLVDKLRKLNMERGVDKLQKFGFRLEVHAECKVLAFLILHGLVAFNYISATKLSCLGCFDFVECYNKIAEAMGLQTYHLRGSHMQAYPWIAPQTPITPQILEEMRKVVEDYFRNLITLDRPRTLSESSSGSFEKKTSVNVDWAGVQEDTHNWQVRSTPYHFDWV</sequence>
<protein>
    <submittedName>
        <fullName evidence="2">Uncharacterized protein</fullName>
    </submittedName>
</protein>
<evidence type="ECO:0000313" key="2">
    <source>
        <dbReference type="EMBL" id="EJC97373.1"/>
    </source>
</evidence>
<evidence type="ECO:0000313" key="3">
    <source>
        <dbReference type="Proteomes" id="UP000053630"/>
    </source>
</evidence>
<dbReference type="KEGG" id="fme:FOMMEDRAFT_163700"/>
<dbReference type="GeneID" id="18676051"/>
<dbReference type="Proteomes" id="UP000053630">
    <property type="component" value="Unassembled WGS sequence"/>
</dbReference>
<feature type="region of interest" description="Disordered" evidence="1">
    <location>
        <begin position="1"/>
        <end position="25"/>
    </location>
</feature>
<organism evidence="2 3">
    <name type="scientific">Fomitiporia mediterranea (strain MF3/22)</name>
    <name type="common">Grapevine white-rot fungus</name>
    <dbReference type="NCBI Taxonomy" id="694068"/>
    <lineage>
        <taxon>Eukaryota</taxon>
        <taxon>Fungi</taxon>
        <taxon>Dikarya</taxon>
        <taxon>Basidiomycota</taxon>
        <taxon>Agaricomycotina</taxon>
        <taxon>Agaricomycetes</taxon>
        <taxon>Hymenochaetales</taxon>
        <taxon>Hymenochaetaceae</taxon>
        <taxon>Fomitiporia</taxon>
    </lineage>
</organism>
<name>R7SF94_FOMME</name>
<feature type="compositionally biased region" description="Polar residues" evidence="1">
    <location>
        <begin position="1"/>
        <end position="16"/>
    </location>
</feature>
<evidence type="ECO:0000256" key="1">
    <source>
        <dbReference type="SAM" id="MobiDB-lite"/>
    </source>
</evidence>
<dbReference type="RefSeq" id="XP_007272364.1">
    <property type="nucleotide sequence ID" value="XM_007272302.1"/>
</dbReference>
<keyword evidence="3" id="KW-1185">Reference proteome</keyword>
<reference evidence="3" key="1">
    <citation type="journal article" date="2012" name="Science">
        <title>The Paleozoic origin of enzymatic lignin decomposition reconstructed from 31 fungal genomes.</title>
        <authorList>
            <person name="Floudas D."/>
            <person name="Binder M."/>
            <person name="Riley R."/>
            <person name="Barry K."/>
            <person name="Blanchette R.A."/>
            <person name="Henrissat B."/>
            <person name="Martinez A.T."/>
            <person name="Otillar R."/>
            <person name="Spatafora J.W."/>
            <person name="Yadav J.S."/>
            <person name="Aerts A."/>
            <person name="Benoit I."/>
            <person name="Boyd A."/>
            <person name="Carlson A."/>
            <person name="Copeland A."/>
            <person name="Coutinho P.M."/>
            <person name="de Vries R.P."/>
            <person name="Ferreira P."/>
            <person name="Findley K."/>
            <person name="Foster B."/>
            <person name="Gaskell J."/>
            <person name="Glotzer D."/>
            <person name="Gorecki P."/>
            <person name="Heitman J."/>
            <person name="Hesse C."/>
            <person name="Hori C."/>
            <person name="Igarashi K."/>
            <person name="Jurgens J.A."/>
            <person name="Kallen N."/>
            <person name="Kersten P."/>
            <person name="Kohler A."/>
            <person name="Kuees U."/>
            <person name="Kumar T.K.A."/>
            <person name="Kuo A."/>
            <person name="LaButti K."/>
            <person name="Larrondo L.F."/>
            <person name="Lindquist E."/>
            <person name="Ling A."/>
            <person name="Lombard V."/>
            <person name="Lucas S."/>
            <person name="Lundell T."/>
            <person name="Martin R."/>
            <person name="McLaughlin D.J."/>
            <person name="Morgenstern I."/>
            <person name="Morin E."/>
            <person name="Murat C."/>
            <person name="Nagy L.G."/>
            <person name="Nolan M."/>
            <person name="Ohm R.A."/>
            <person name="Patyshakuliyeva A."/>
            <person name="Rokas A."/>
            <person name="Ruiz-Duenas F.J."/>
            <person name="Sabat G."/>
            <person name="Salamov A."/>
            <person name="Samejima M."/>
            <person name="Schmutz J."/>
            <person name="Slot J.C."/>
            <person name="St John F."/>
            <person name="Stenlid J."/>
            <person name="Sun H."/>
            <person name="Sun S."/>
            <person name="Syed K."/>
            <person name="Tsang A."/>
            <person name="Wiebenga A."/>
            <person name="Young D."/>
            <person name="Pisabarro A."/>
            <person name="Eastwood D.C."/>
            <person name="Martin F."/>
            <person name="Cullen D."/>
            <person name="Grigoriev I.V."/>
            <person name="Hibbett D.S."/>
        </authorList>
    </citation>
    <scope>NUCLEOTIDE SEQUENCE [LARGE SCALE GENOMIC DNA]</scope>
    <source>
        <strain evidence="3">MF3/22</strain>
    </source>
</reference>
<proteinExistence type="predicted"/>
<dbReference type="eggNOG" id="ENOG502S8AN">
    <property type="taxonomic scope" value="Eukaryota"/>
</dbReference>
<dbReference type="EMBL" id="JH718851">
    <property type="protein sequence ID" value="EJC97373.1"/>
    <property type="molecule type" value="Genomic_DNA"/>
</dbReference>
<gene>
    <name evidence="2" type="ORF">FOMMEDRAFT_163700</name>
</gene>
<dbReference type="AlphaFoldDB" id="R7SF94"/>
<dbReference type="Pfam" id="PF14441">
    <property type="entry name" value="OTT_1508_deam"/>
    <property type="match status" value="1"/>
</dbReference>